<sequence>MASAFKAQRASSGQDDYGAGGSESSASGGKGYFSEYPSVFKSGLYSSGSSGIQKRAPKTRRRPSKAVRKARKDILSAEELKKLDLHREGKQAEGSKKR</sequence>
<reference evidence="3" key="1">
    <citation type="submission" date="2018-11" db="EMBL/GenBank/DDBJ databases">
        <authorList>
            <consortium name="Genoscope - CEA"/>
            <person name="William W."/>
        </authorList>
    </citation>
    <scope>NUCLEOTIDE SEQUENCE</scope>
</reference>
<proteinExistence type="predicted"/>
<accession>A0A3P5YME5</accession>
<organism evidence="3">
    <name type="scientific">Brassica campestris</name>
    <name type="common">Field mustard</name>
    <dbReference type="NCBI Taxonomy" id="3711"/>
    <lineage>
        <taxon>Eukaryota</taxon>
        <taxon>Viridiplantae</taxon>
        <taxon>Streptophyta</taxon>
        <taxon>Embryophyta</taxon>
        <taxon>Tracheophyta</taxon>
        <taxon>Spermatophyta</taxon>
        <taxon>Magnoliopsida</taxon>
        <taxon>eudicotyledons</taxon>
        <taxon>Gunneridae</taxon>
        <taxon>Pentapetalae</taxon>
        <taxon>rosids</taxon>
        <taxon>malvids</taxon>
        <taxon>Brassicales</taxon>
        <taxon>Brassicaceae</taxon>
        <taxon>Brassiceae</taxon>
        <taxon>Brassica</taxon>
    </lineage>
</organism>
<dbReference type="Proteomes" id="UP000694005">
    <property type="component" value="Chromosome A06"/>
</dbReference>
<feature type="compositionally biased region" description="Basic residues" evidence="1">
    <location>
        <begin position="55"/>
        <end position="71"/>
    </location>
</feature>
<dbReference type="AlphaFoldDB" id="A0A3P5YME5"/>
<evidence type="ECO:0000313" key="3">
    <source>
        <dbReference type="EMBL" id="VDC68289.1"/>
    </source>
</evidence>
<name>A0A3P5YME5_BRACM</name>
<evidence type="ECO:0000256" key="1">
    <source>
        <dbReference type="SAM" id="MobiDB-lite"/>
    </source>
</evidence>
<dbReference type="EMBL" id="LR031569">
    <property type="protein sequence ID" value="VDC68289.1"/>
    <property type="molecule type" value="Genomic_DNA"/>
</dbReference>
<feature type="region of interest" description="Disordered" evidence="1">
    <location>
        <begin position="1"/>
        <end position="31"/>
    </location>
</feature>
<dbReference type="Gramene" id="A06p46770.2_BraZ1">
    <property type="protein sequence ID" value="A06p46770.2_BraZ1.CDS.1"/>
    <property type="gene ID" value="A06g46770.2_BraZ1"/>
</dbReference>
<evidence type="ECO:0000313" key="2">
    <source>
        <dbReference type="EMBL" id="CAG7872437.1"/>
    </source>
</evidence>
<feature type="region of interest" description="Disordered" evidence="1">
    <location>
        <begin position="45"/>
        <end position="73"/>
    </location>
</feature>
<dbReference type="EMBL" id="LS974622">
    <property type="protein sequence ID" value="CAG7872437.1"/>
    <property type="molecule type" value="Genomic_DNA"/>
</dbReference>
<gene>
    <name evidence="3" type="ORF">BRAA06T26829Z</name>
    <name evidence="2" type="ORF">BRAPAZ1V2_A06P46770.2</name>
</gene>
<protein>
    <submittedName>
        <fullName evidence="2">Uncharacterized protein</fullName>
    </submittedName>
</protein>
<feature type="non-terminal residue" evidence="3">
    <location>
        <position position="98"/>
    </location>
</feature>